<gene>
    <name evidence="1" type="ORF">G2W53_018114</name>
</gene>
<evidence type="ECO:0000313" key="1">
    <source>
        <dbReference type="EMBL" id="KAF7826950.1"/>
    </source>
</evidence>
<keyword evidence="2" id="KW-1185">Reference proteome</keyword>
<dbReference type="Proteomes" id="UP000634136">
    <property type="component" value="Unassembled WGS sequence"/>
</dbReference>
<proteinExistence type="predicted"/>
<organism evidence="1 2">
    <name type="scientific">Senna tora</name>
    <dbReference type="NCBI Taxonomy" id="362788"/>
    <lineage>
        <taxon>Eukaryota</taxon>
        <taxon>Viridiplantae</taxon>
        <taxon>Streptophyta</taxon>
        <taxon>Embryophyta</taxon>
        <taxon>Tracheophyta</taxon>
        <taxon>Spermatophyta</taxon>
        <taxon>Magnoliopsida</taxon>
        <taxon>eudicotyledons</taxon>
        <taxon>Gunneridae</taxon>
        <taxon>Pentapetalae</taxon>
        <taxon>rosids</taxon>
        <taxon>fabids</taxon>
        <taxon>Fabales</taxon>
        <taxon>Fabaceae</taxon>
        <taxon>Caesalpinioideae</taxon>
        <taxon>Cassia clade</taxon>
        <taxon>Senna</taxon>
    </lineage>
</organism>
<evidence type="ECO:0000313" key="2">
    <source>
        <dbReference type="Proteomes" id="UP000634136"/>
    </source>
</evidence>
<sequence>MLSGVVVVHIAYDSSKWKSNVSHRSPLRSHLGN</sequence>
<protein>
    <submittedName>
        <fullName evidence="1">Uncharacterized protein</fullName>
    </submittedName>
</protein>
<dbReference type="EMBL" id="JAAIUW010000006">
    <property type="protein sequence ID" value="KAF7826950.1"/>
    <property type="molecule type" value="Genomic_DNA"/>
</dbReference>
<comment type="caution">
    <text evidence="1">The sequence shown here is derived from an EMBL/GenBank/DDBJ whole genome shotgun (WGS) entry which is preliminary data.</text>
</comment>
<reference evidence="1" key="1">
    <citation type="submission" date="2020-09" db="EMBL/GenBank/DDBJ databases">
        <title>Genome-Enabled Discovery of Anthraquinone Biosynthesis in Senna tora.</title>
        <authorList>
            <person name="Kang S.-H."/>
            <person name="Pandey R.P."/>
            <person name="Lee C.-M."/>
            <person name="Sim J.-S."/>
            <person name="Jeong J.-T."/>
            <person name="Choi B.-S."/>
            <person name="Jung M."/>
            <person name="Ginzburg D."/>
            <person name="Zhao K."/>
            <person name="Won S.Y."/>
            <person name="Oh T.-J."/>
            <person name="Yu Y."/>
            <person name="Kim N.-H."/>
            <person name="Lee O.R."/>
            <person name="Lee T.-H."/>
            <person name="Bashyal P."/>
            <person name="Kim T.-S."/>
            <person name="Lee W.-H."/>
            <person name="Kawkins C."/>
            <person name="Kim C.-K."/>
            <person name="Kim J.S."/>
            <person name="Ahn B.O."/>
            <person name="Rhee S.Y."/>
            <person name="Sohng J.K."/>
        </authorList>
    </citation>
    <scope>NUCLEOTIDE SEQUENCE</scope>
    <source>
        <tissue evidence="1">Leaf</tissue>
    </source>
</reference>
<accession>A0A834TRA1</accession>
<name>A0A834TRA1_9FABA</name>
<dbReference type="AlphaFoldDB" id="A0A834TRA1"/>